<dbReference type="Proteomes" id="UP000824120">
    <property type="component" value="Chromosome 2"/>
</dbReference>
<comment type="caution">
    <text evidence="2">The sequence shown here is derived from an EMBL/GenBank/DDBJ whole genome shotgun (WGS) entry which is preliminary data.</text>
</comment>
<keyword evidence="3" id="KW-1185">Reference proteome</keyword>
<proteinExistence type="predicted"/>
<sequence>MVPLRSHSGPSILSLTLRWDIMLVPSRGIPKAEVILWLAKYIQNGGVGMGRRPRFGHLEGDINFYGQVLLVTGTRVPIASWTVLVHPTKRLDIGLIRDEANVAKTSREPRLRDILPPCPPKRNDDGSHREGDENDKSDKESEGDENGKSDKKSEGDEE</sequence>
<dbReference type="AlphaFoldDB" id="A0A9J6A8D8"/>
<protein>
    <submittedName>
        <fullName evidence="2">Uncharacterized protein</fullName>
    </submittedName>
</protein>
<evidence type="ECO:0000256" key="1">
    <source>
        <dbReference type="SAM" id="MobiDB-lite"/>
    </source>
</evidence>
<evidence type="ECO:0000313" key="3">
    <source>
        <dbReference type="Proteomes" id="UP000824120"/>
    </source>
</evidence>
<feature type="region of interest" description="Disordered" evidence="1">
    <location>
        <begin position="106"/>
        <end position="158"/>
    </location>
</feature>
<organism evidence="2 3">
    <name type="scientific">Solanum commersonii</name>
    <name type="common">Commerson's wild potato</name>
    <name type="synonym">Commerson's nightshade</name>
    <dbReference type="NCBI Taxonomy" id="4109"/>
    <lineage>
        <taxon>Eukaryota</taxon>
        <taxon>Viridiplantae</taxon>
        <taxon>Streptophyta</taxon>
        <taxon>Embryophyta</taxon>
        <taxon>Tracheophyta</taxon>
        <taxon>Spermatophyta</taxon>
        <taxon>Magnoliopsida</taxon>
        <taxon>eudicotyledons</taxon>
        <taxon>Gunneridae</taxon>
        <taxon>Pentapetalae</taxon>
        <taxon>asterids</taxon>
        <taxon>lamiids</taxon>
        <taxon>Solanales</taxon>
        <taxon>Solanaceae</taxon>
        <taxon>Solanoideae</taxon>
        <taxon>Solaneae</taxon>
        <taxon>Solanum</taxon>
    </lineage>
</organism>
<name>A0A9J6A8D8_SOLCO</name>
<evidence type="ECO:0000313" key="2">
    <source>
        <dbReference type="EMBL" id="KAG5620562.1"/>
    </source>
</evidence>
<reference evidence="2 3" key="1">
    <citation type="submission" date="2020-09" db="EMBL/GenBank/DDBJ databases">
        <title>De no assembly of potato wild relative species, Solanum commersonii.</title>
        <authorList>
            <person name="Cho K."/>
        </authorList>
    </citation>
    <scope>NUCLEOTIDE SEQUENCE [LARGE SCALE GENOMIC DNA]</scope>
    <source>
        <strain evidence="2">LZ3.2</strain>
        <tissue evidence="2">Leaf</tissue>
    </source>
</reference>
<accession>A0A9J6A8D8</accession>
<dbReference type="EMBL" id="JACXVP010000002">
    <property type="protein sequence ID" value="KAG5620562.1"/>
    <property type="molecule type" value="Genomic_DNA"/>
</dbReference>
<gene>
    <name evidence="2" type="ORF">H5410_005780</name>
</gene>
<feature type="compositionally biased region" description="Basic and acidic residues" evidence="1">
    <location>
        <begin position="121"/>
        <end position="158"/>
    </location>
</feature>